<dbReference type="InterPro" id="IPR029058">
    <property type="entry name" value="AB_hydrolase_fold"/>
</dbReference>
<evidence type="ECO:0000256" key="1">
    <source>
        <dbReference type="ARBA" id="ARBA00004370"/>
    </source>
</evidence>
<accession>L8K1M5</accession>
<proteinExistence type="predicted"/>
<dbReference type="eggNOG" id="COG4099">
    <property type="taxonomic scope" value="Bacteria"/>
</dbReference>
<dbReference type="PANTHER" id="PTHR46182:SF2">
    <property type="entry name" value="FI19480P1"/>
    <property type="match status" value="1"/>
</dbReference>
<reference evidence="7 8" key="1">
    <citation type="submission" date="2012-12" db="EMBL/GenBank/DDBJ databases">
        <title>Genome assembly of Fulvivirga imtechensis AK7.</title>
        <authorList>
            <person name="Nupur N."/>
            <person name="Khatri I."/>
            <person name="Kumar R."/>
            <person name="Subramanian S."/>
            <person name="Pinnaka A."/>
        </authorList>
    </citation>
    <scope>NUCLEOTIDE SEQUENCE [LARGE SCALE GENOMIC DNA]</scope>
    <source>
        <strain evidence="7 8">AK7</strain>
    </source>
</reference>
<dbReference type="STRING" id="1237149.C900_04204"/>
<dbReference type="FunFam" id="2.60.40.10:FF:000257">
    <property type="entry name" value="Dyslexia-associated protein KIAA0319-like"/>
    <property type="match status" value="1"/>
</dbReference>
<dbReference type="InterPro" id="IPR035986">
    <property type="entry name" value="PKD_dom_sf"/>
</dbReference>
<dbReference type="Gene3D" id="3.40.50.1820">
    <property type="entry name" value="alpha/beta hydrolase"/>
    <property type="match status" value="1"/>
</dbReference>
<keyword evidence="5" id="KW-0325">Glycoprotein</keyword>
<organism evidence="7 8">
    <name type="scientific">Fulvivirga imtechensis AK7</name>
    <dbReference type="NCBI Taxonomy" id="1237149"/>
    <lineage>
        <taxon>Bacteria</taxon>
        <taxon>Pseudomonadati</taxon>
        <taxon>Bacteroidota</taxon>
        <taxon>Cytophagia</taxon>
        <taxon>Cytophagales</taxon>
        <taxon>Fulvivirgaceae</taxon>
        <taxon>Fulvivirga</taxon>
    </lineage>
</organism>
<comment type="subcellular location">
    <subcellularLocation>
        <location evidence="1">Membrane</location>
    </subcellularLocation>
</comment>
<dbReference type="InterPro" id="IPR003961">
    <property type="entry name" value="FN3_dom"/>
</dbReference>
<dbReference type="PROSITE" id="PS50093">
    <property type="entry name" value="PKD"/>
    <property type="match status" value="1"/>
</dbReference>
<comment type="caution">
    <text evidence="7">The sequence shown here is derived from an EMBL/GenBank/DDBJ whole genome shotgun (WGS) entry which is preliminary data.</text>
</comment>
<dbReference type="eggNOG" id="COG3291">
    <property type="taxonomic scope" value="Bacteria"/>
</dbReference>
<evidence type="ECO:0000256" key="5">
    <source>
        <dbReference type="ARBA" id="ARBA00023180"/>
    </source>
</evidence>
<dbReference type="SUPFAM" id="SSF49299">
    <property type="entry name" value="PKD domain"/>
    <property type="match status" value="15"/>
</dbReference>
<dbReference type="Gene3D" id="2.60.40.10">
    <property type="entry name" value="Immunoglobulins"/>
    <property type="match status" value="15"/>
</dbReference>
<protein>
    <submittedName>
        <fullName evidence="7">PKD domain containing protein</fullName>
    </submittedName>
</protein>
<dbReference type="EMBL" id="AMZN01000006">
    <property type="protein sequence ID" value="ELR73352.1"/>
    <property type="molecule type" value="Genomic_DNA"/>
</dbReference>
<dbReference type="NCBIfam" id="TIGR04131">
    <property type="entry name" value="Bac_Flav_CTERM"/>
    <property type="match status" value="1"/>
</dbReference>
<dbReference type="SMART" id="SM00089">
    <property type="entry name" value="PKD"/>
    <property type="match status" value="15"/>
</dbReference>
<dbReference type="InterPro" id="IPR029865">
    <property type="entry name" value="KIAA0319-like"/>
</dbReference>
<keyword evidence="2" id="KW-0812">Transmembrane</keyword>
<keyword evidence="8" id="KW-1185">Reference proteome</keyword>
<evidence type="ECO:0000256" key="4">
    <source>
        <dbReference type="ARBA" id="ARBA00023136"/>
    </source>
</evidence>
<dbReference type="InterPro" id="IPR013783">
    <property type="entry name" value="Ig-like_fold"/>
</dbReference>
<dbReference type="SMART" id="SM00060">
    <property type="entry name" value="FN3"/>
    <property type="match status" value="12"/>
</dbReference>
<gene>
    <name evidence="7" type="ORF">C900_04204</name>
</gene>
<evidence type="ECO:0000313" key="7">
    <source>
        <dbReference type="EMBL" id="ELR73352.1"/>
    </source>
</evidence>
<evidence type="ECO:0000259" key="6">
    <source>
        <dbReference type="PROSITE" id="PS50093"/>
    </source>
</evidence>
<dbReference type="Pfam" id="PF22352">
    <property type="entry name" value="K319L-like_PKD"/>
    <property type="match status" value="15"/>
</dbReference>
<dbReference type="eggNOG" id="COG4932">
    <property type="taxonomic scope" value="Bacteria"/>
</dbReference>
<dbReference type="PANTHER" id="PTHR46182">
    <property type="entry name" value="FI19480P1"/>
    <property type="match status" value="1"/>
</dbReference>
<dbReference type="GO" id="GO:0031410">
    <property type="term" value="C:cytoplasmic vesicle"/>
    <property type="evidence" value="ECO:0007669"/>
    <property type="project" value="TreeGrafter"/>
</dbReference>
<dbReference type="PATRIC" id="fig|1237149.3.peg.488"/>
<dbReference type="FunFam" id="2.60.40.10:FF:000061">
    <property type="entry name" value="Dyslexia-associated protein KIAA0319 homolog"/>
    <property type="match status" value="5"/>
</dbReference>
<sequence length="1706" mass="177937">MIFLHGAGEKGDGSPAALEKLKNHGPTKEIKNGHNMCFTVNGVQECFIVVAPQLPGDKPSWGVAFIDEVFKHALNNYRVDVNKIHLTGLSLGSNGVYKYAYMAVNEPNKLASISPIAAWGDKSKGCIISERKIPVWAFHGDQDKTVGYASGLAMFNSIKDCTSPEPTAELIFTTYEGVAHNSWNRAYNTGHTYHDPNLYEWMLSKTLSGNPTANAGPDQAITLPTNTVVLSGSGSDPDGTISSYAWTQISGPAATLTNQNTATLTASDLVQGIYTFRLTVTDDSGISASDDVAVTVNPEVTNVAPSVNAGPDITITLPINSTNITGTATDSDGSIVSYAWTQRSGPSTAALTGAGTITLTAATLIEGTYKFRLTVQDDDGASSFDEVNVIVNPEAVNNPPVANAGADQTINLPTNSTTIAGSGSDSDGSIAAYLWEQLSGPSATLANTDKPTVTVSGMTEGIYEFRLTVTDDDGATGFDNVIVSVIAVNQNPTANAGSDITLTLPTNSTTLPGTGSDPDGSITTYLWEQISGPSTITITNASNAEATVTSLIEGTYQFQLTVTDDDGAQDADIMRVIVQPAPVNIAPVANAGPDKNITLPVNSVIFNGSGSDADGSIATYLWTKRSGPSTFSLSGQSTATLTASNLVAGTYVFRLTVTDNEGAVHFDEVSVVVAPETVNQAPVANAGADKSITLPANSTTLNGTGTDADGTISSYLWTQLSGPSTATISGSNTNTLNVSDLAEGVYVFELLVTDDKGATDTDNAQVTVSAINVPPVVSAGADVSLVLPANSTDITGTASDNDGTIASTQWVQVAGPAASFTVSGNTLSVTDLIEGNYTFRFSATDDDGATSEDDVEIFVTATNVLPTVSAGPDKSITLPTNTVNLTGTASDSDGTIVTYAWTKVNGPITFTLTNQNTPTLTMSNLVEGTYTMRLTVTDNDGGSKADLAVVTVNPEATNQAPIANAGPNKSITLPTNTVTITGTGSDSDGSIAAYAWTKKTGPAADLSNTGTPTLTVTNMLEGTYVFSLKVTDNKGASHSDDVIVTVNPEIVNQAPVAQAGSDILLILPTNSTNIIGSASDPDGTIVSYVWTQLSGPSTATLAGSGSATLSVSDLVEGAYTFNLTVTDDDGATDEDNVVVTVQSASVNQKPVANAGSDRTIILPTNTINISGSGSDADGAIVSYLWTKVSGPASTLSNTTSATLTASSLVEGTYKFRLMVTDDDGDTATDEMILTVLPETVNQPPSVNSGADITLVLPENATVINGSASDSDGTVVSYIWTKVSGPDATLSGTNQPKLTVTNMVEGSYLFRLSATDDDGAKGSDEVIVAVLPENTNLAPIVNAGADQSIKLPTNTATLNGSASDNDGTIASVIWDKVSGPTVTTSDVNQNSLSLSDLVQGTYIFRFTAMDDDGAENFDEVKVTVFPESFNLDPTANAGPDLLVELPENAVQINGSGSDSDGTIVSYNWFLANGPNNPTLSGQNTATLSVSNLIEGIYVFTLEVVDDGGLTDRDNVKVTVIASEQIEATPPVVYAGEDQTIILPENAAQLIGQMTSEGFAESFAWTQISGGLVQLEGADSDTLNISGLAAGEYTFELMITDNQNLTGTDQVTIYVVSQFPDLEFPMKMFSPNRDGENDTWILDPDLSTYESCQLYIFNRQGSKVYEAFPYMNNWEAQLNGDDLPEGVYYYVIQCDNKNSKSGSITVIR</sequence>
<dbReference type="CDD" id="cd00146">
    <property type="entry name" value="PKD"/>
    <property type="match status" value="4"/>
</dbReference>
<dbReference type="InterPro" id="IPR026341">
    <property type="entry name" value="T9SS_type_B"/>
</dbReference>
<keyword evidence="3" id="KW-1133">Transmembrane helix</keyword>
<evidence type="ECO:0000256" key="3">
    <source>
        <dbReference type="ARBA" id="ARBA00022989"/>
    </source>
</evidence>
<dbReference type="Proteomes" id="UP000011135">
    <property type="component" value="Unassembled WGS sequence"/>
</dbReference>
<dbReference type="NCBIfam" id="NF012211">
    <property type="entry name" value="tand_rpt_95"/>
    <property type="match status" value="2"/>
</dbReference>
<evidence type="ECO:0000313" key="8">
    <source>
        <dbReference type="Proteomes" id="UP000011135"/>
    </source>
</evidence>
<dbReference type="InterPro" id="IPR000601">
    <property type="entry name" value="PKD_dom"/>
</dbReference>
<name>L8K1M5_9BACT</name>
<dbReference type="Pfam" id="PF13585">
    <property type="entry name" value="CHU_C"/>
    <property type="match status" value="1"/>
</dbReference>
<dbReference type="GO" id="GO:0016020">
    <property type="term" value="C:membrane"/>
    <property type="evidence" value="ECO:0007669"/>
    <property type="project" value="UniProtKB-SubCell"/>
</dbReference>
<dbReference type="InterPro" id="IPR022409">
    <property type="entry name" value="PKD/Chitinase_dom"/>
</dbReference>
<evidence type="ECO:0000256" key="2">
    <source>
        <dbReference type="ARBA" id="ARBA00022692"/>
    </source>
</evidence>
<feature type="domain" description="PKD" evidence="6">
    <location>
        <begin position="882"/>
        <end position="959"/>
    </location>
</feature>
<dbReference type="SUPFAM" id="SSF53474">
    <property type="entry name" value="alpha/beta-Hydrolases"/>
    <property type="match status" value="1"/>
</dbReference>
<keyword evidence="4" id="KW-0472">Membrane</keyword>